<dbReference type="STRING" id="490629.SAMN05216266_10811"/>
<dbReference type="EMBL" id="FOKG01000008">
    <property type="protein sequence ID" value="SFB30779.1"/>
    <property type="molecule type" value="Genomic_DNA"/>
</dbReference>
<dbReference type="RefSeq" id="WP_245788366.1">
    <property type="nucleotide sequence ID" value="NZ_FOKG01000008.1"/>
</dbReference>
<feature type="compositionally biased region" description="Low complexity" evidence="3">
    <location>
        <begin position="101"/>
        <end position="110"/>
    </location>
</feature>
<keyword evidence="6" id="KW-1185">Reference proteome</keyword>
<protein>
    <submittedName>
        <fullName evidence="5">Mce-associated membrane protein</fullName>
    </submittedName>
</protein>
<keyword evidence="2 4" id="KW-0472">Membrane</keyword>
<evidence type="ECO:0000256" key="2">
    <source>
        <dbReference type="ARBA" id="ARBA00023136"/>
    </source>
</evidence>
<dbReference type="Proteomes" id="UP000243799">
    <property type="component" value="Unassembled WGS sequence"/>
</dbReference>
<proteinExistence type="predicted"/>
<organism evidence="5 6">
    <name type="scientific">Amycolatopsis marina</name>
    <dbReference type="NCBI Taxonomy" id="490629"/>
    <lineage>
        <taxon>Bacteria</taxon>
        <taxon>Bacillati</taxon>
        <taxon>Actinomycetota</taxon>
        <taxon>Actinomycetes</taxon>
        <taxon>Pseudonocardiales</taxon>
        <taxon>Pseudonocardiaceae</taxon>
        <taxon>Amycolatopsis</taxon>
    </lineage>
</organism>
<evidence type="ECO:0000256" key="4">
    <source>
        <dbReference type="SAM" id="Phobius"/>
    </source>
</evidence>
<accession>A0A1I0ZYG9</accession>
<feature type="transmembrane region" description="Helical" evidence="4">
    <location>
        <begin position="122"/>
        <end position="142"/>
    </location>
</feature>
<dbReference type="PANTHER" id="PTHR37042">
    <property type="entry name" value="OUTER MEMBRANE PROTEIN RV1973"/>
    <property type="match status" value="1"/>
</dbReference>
<comment type="subcellular location">
    <subcellularLocation>
        <location evidence="1">Membrane</location>
    </subcellularLocation>
</comment>
<sequence>MAAEAVEPTSDTASTEPTASTENADVAQPPEAGTAEAEVGEVDALTGEPEVDQQQPKPSPRRKARDTGVPKPSSETEIDTDQLEQADAEPAKGRETDAEEGAAVGATAVTGGAGSRRSRTPLIVGLLVIAVLFAGLAVFFRIQGAEAQSATNNTALVDVARTAQVKQETGAAVERLFSYDYNDMEKTEKAADELLLTDEVREQYAQLLSEVKREAPKQKMVVTAKVTRSGVIMLDDNRAKVLLFIDQTSTRTDKNQTSAGGAQMSVDAEFRDGAWKITNLNAYNDLPQSAPAPEGEKAPEGN</sequence>
<gene>
    <name evidence="5" type="ORF">SAMN05216266_10811</name>
</gene>
<keyword evidence="4" id="KW-1133">Transmembrane helix</keyword>
<dbReference type="GO" id="GO:0016020">
    <property type="term" value="C:membrane"/>
    <property type="evidence" value="ECO:0007669"/>
    <property type="project" value="UniProtKB-SubCell"/>
</dbReference>
<feature type="region of interest" description="Disordered" evidence="3">
    <location>
        <begin position="1"/>
        <end position="116"/>
    </location>
</feature>
<evidence type="ECO:0000256" key="3">
    <source>
        <dbReference type="SAM" id="MobiDB-lite"/>
    </source>
</evidence>
<evidence type="ECO:0000313" key="6">
    <source>
        <dbReference type="Proteomes" id="UP000243799"/>
    </source>
</evidence>
<dbReference type="PANTHER" id="PTHR37042:SF4">
    <property type="entry name" value="OUTER MEMBRANE PROTEIN RV1973"/>
    <property type="match status" value="1"/>
</dbReference>
<evidence type="ECO:0000256" key="1">
    <source>
        <dbReference type="ARBA" id="ARBA00004370"/>
    </source>
</evidence>
<evidence type="ECO:0000313" key="5">
    <source>
        <dbReference type="EMBL" id="SFB30779.1"/>
    </source>
</evidence>
<keyword evidence="4" id="KW-0812">Transmembrane</keyword>
<dbReference type="AlphaFoldDB" id="A0A1I0ZYG9"/>
<feature type="compositionally biased region" description="Acidic residues" evidence="3">
    <location>
        <begin position="76"/>
        <end position="87"/>
    </location>
</feature>
<feature type="compositionally biased region" description="Polar residues" evidence="3">
    <location>
        <begin position="9"/>
        <end position="23"/>
    </location>
</feature>
<reference evidence="6" key="1">
    <citation type="submission" date="2016-10" db="EMBL/GenBank/DDBJ databases">
        <authorList>
            <person name="Varghese N."/>
            <person name="Submissions S."/>
        </authorList>
    </citation>
    <scope>NUCLEOTIDE SEQUENCE [LARGE SCALE GENOMIC DNA]</scope>
    <source>
        <strain evidence="6">CGMCC 4.3568</strain>
    </source>
</reference>
<name>A0A1I0ZYG9_9PSEU</name>